<evidence type="ECO:0000256" key="7">
    <source>
        <dbReference type="ARBA" id="ARBA00022839"/>
    </source>
</evidence>
<dbReference type="Gene3D" id="3.30.300.230">
    <property type="match status" value="1"/>
</dbReference>
<dbReference type="SMART" id="SM00322">
    <property type="entry name" value="KH"/>
    <property type="match status" value="1"/>
</dbReference>
<feature type="binding site" evidence="12">
    <location>
        <position position="246"/>
    </location>
    <ligand>
        <name>Zn(2+)</name>
        <dbReference type="ChEBI" id="CHEBI:29105"/>
        <label>1</label>
    </ligand>
</feature>
<comment type="caution">
    <text evidence="16">The sequence shown here is derived from an EMBL/GenBank/DDBJ whole genome shotgun (WGS) entry which is preliminary data.</text>
</comment>
<feature type="binding site" evidence="12">
    <location>
        <position position="354"/>
    </location>
    <ligand>
        <name>Zn(2+)</name>
        <dbReference type="ChEBI" id="CHEBI:29105"/>
        <label>2</label>
    </ligand>
</feature>
<dbReference type="PROSITE" id="PS50084">
    <property type="entry name" value="KH_TYPE_1"/>
    <property type="match status" value="1"/>
</dbReference>
<dbReference type="CDD" id="cd16295">
    <property type="entry name" value="TTHA0252-CPSF-like_MBL-fold"/>
    <property type="match status" value="1"/>
</dbReference>
<keyword evidence="7 12" id="KW-0269">Exonuclease</keyword>
<dbReference type="SMART" id="SM01027">
    <property type="entry name" value="Beta-Casp"/>
    <property type="match status" value="1"/>
</dbReference>
<keyword evidence="17" id="KW-1185">Reference proteome</keyword>
<dbReference type="SUPFAM" id="SSF54814">
    <property type="entry name" value="Prokaryotic type KH domain (KH-domain type II)"/>
    <property type="match status" value="1"/>
</dbReference>
<sequence>MSTVENQLDELKAEIVSEVPDDISISDVQYEGPELVVYTRDPKKFAQNGDLIRQLASQLRKRITVRPDPDVLSVPDKAREQIMNVTPEEAGITDLDFHADTGEVVIEAEKPGMVIGRHGSTLREITQKVGWTPEVVRTPPIESSTVSNVRNFLKQERDERRDILERIGRQIHREEMSDDEWVRITTLGCCREVGRASFILSTPETRVLIDCGDKPGAEDEVPYLQVPEALGSGANSLDAVVLTHAHLDHSALIPLLFKYGYDGPIYCTEPTRDLMGLLTLDYLDVAAKEGRAPPYESEMVREAIKHCIPLEYGDVTDISPDIKLTLHNAGHILGSSIAHFHVGDGLYNVAFSGDIHYEDTRLFNGAVNEFPRVETLVLESTYGGRNDYQTDQEDSERKLKDVINETYDEGGKILIPAFAVGRSQEMMLVIEEAMRSGDIPEMPVHLDGMIWEATAIHTTYPEYLRDDLRDRIFHDDENPFLADQFNHIDGGEEERREVADGGPAIILSTSGMVTGGPIMSWLEHLGPDPDTTLTFVGYQAQGTLGRRIQKGQDKVPLGNSRGRGRSDSLTLNCNVETVDGFSGHADRQGLENFVKTMNPRPEKVLCVHGDEQSTQDLSSALYHEFNMRTFAPKNLETFRFL</sequence>
<feature type="binding site" evidence="12">
    <location>
        <position position="331"/>
    </location>
    <ligand>
        <name>Zn(2+)</name>
        <dbReference type="ChEBI" id="CHEBI:29105"/>
        <label>1</label>
    </ligand>
</feature>
<dbReference type="Pfam" id="PF00753">
    <property type="entry name" value="Lactamase_B"/>
    <property type="match status" value="1"/>
</dbReference>
<keyword evidence="9 12" id="KW-0805">Transcription regulation</keyword>
<gene>
    <name evidence="12" type="primary">fttA</name>
    <name evidence="16" type="ORF">EAF64_12075</name>
</gene>
<feature type="binding site" evidence="12">
    <location>
        <position position="244"/>
    </location>
    <ligand>
        <name>Zn(2+)</name>
        <dbReference type="ChEBI" id="CHEBI:29105"/>
        <label>1</label>
    </ligand>
</feature>
<dbReference type="Pfam" id="PF07521">
    <property type="entry name" value="RMMBL"/>
    <property type="match status" value="1"/>
</dbReference>
<dbReference type="GO" id="GO:0004532">
    <property type="term" value="F:RNA exonuclease activity"/>
    <property type="evidence" value="ECO:0007669"/>
    <property type="project" value="UniProtKB-UniRule"/>
</dbReference>
<evidence type="ECO:0000256" key="3">
    <source>
        <dbReference type="ARBA" id="ARBA00022723"/>
    </source>
</evidence>
<keyword evidence="2 12" id="KW-0540">Nuclease</keyword>
<dbReference type="InterPro" id="IPR004087">
    <property type="entry name" value="KH_dom"/>
</dbReference>
<dbReference type="Gene3D" id="3.60.15.10">
    <property type="entry name" value="Ribonuclease Z/Hydroxyacylglutathione hydrolase-like"/>
    <property type="match status" value="1"/>
</dbReference>
<dbReference type="Gene3D" id="3.40.50.10890">
    <property type="match status" value="1"/>
</dbReference>
<dbReference type="GO" id="GO:0004521">
    <property type="term" value="F:RNA endonuclease activity"/>
    <property type="evidence" value="ECO:0007669"/>
    <property type="project" value="UniProtKB-UniRule"/>
</dbReference>
<feature type="binding site" evidence="12">
    <location>
        <position position="608"/>
    </location>
    <ligand>
        <name>Zn(2+)</name>
        <dbReference type="ChEBI" id="CHEBI:29105"/>
        <label>2</label>
    </ligand>
</feature>
<dbReference type="Proteomes" id="UP000289691">
    <property type="component" value="Unassembled WGS sequence"/>
</dbReference>
<dbReference type="SUPFAM" id="SSF56281">
    <property type="entry name" value="Metallo-hydrolase/oxidoreductase"/>
    <property type="match status" value="1"/>
</dbReference>
<comment type="similarity">
    <text evidence="12">Belongs to the metallo-beta-lactamase superfamily. RNA-metabolizing metallo-beta-lactamase-like family. FttA subfamily.</text>
</comment>
<evidence type="ECO:0000256" key="5">
    <source>
        <dbReference type="ARBA" id="ARBA00022801"/>
    </source>
</evidence>
<dbReference type="InterPro" id="IPR019975">
    <property type="entry name" value="aCPSF1"/>
</dbReference>
<keyword evidence="5 12" id="KW-0378">Hydrolase</keyword>
<proteinExistence type="inferred from homology"/>
<evidence type="ECO:0000313" key="17">
    <source>
        <dbReference type="Proteomes" id="UP000289691"/>
    </source>
</evidence>
<dbReference type="OrthoDB" id="7155at2157"/>
<evidence type="ECO:0000256" key="6">
    <source>
        <dbReference type="ARBA" id="ARBA00022833"/>
    </source>
</evidence>
<feature type="region of interest" description="Metallo-beta-lactamase N-terminus" evidence="12">
    <location>
        <begin position="181"/>
        <end position="385"/>
    </location>
</feature>
<dbReference type="InterPro" id="IPR050698">
    <property type="entry name" value="MBL"/>
</dbReference>
<dbReference type="GO" id="GO:0003677">
    <property type="term" value="F:DNA binding"/>
    <property type="evidence" value="ECO:0007669"/>
    <property type="project" value="UniProtKB-KW"/>
</dbReference>
<dbReference type="GO" id="GO:0003723">
    <property type="term" value="F:RNA binding"/>
    <property type="evidence" value="ECO:0007669"/>
    <property type="project" value="UniProtKB-UniRule"/>
</dbReference>
<feature type="binding site" evidence="12">
    <location>
        <position position="354"/>
    </location>
    <ligand>
        <name>Zn(2+)</name>
        <dbReference type="ChEBI" id="CHEBI:29105"/>
        <label>1</label>
    </ligand>
</feature>
<feature type="region of interest" description="KHb" evidence="12">
    <location>
        <begin position="73"/>
        <end position="140"/>
    </location>
</feature>
<evidence type="ECO:0000256" key="10">
    <source>
        <dbReference type="ARBA" id="ARBA00023125"/>
    </source>
</evidence>
<dbReference type="InterPro" id="IPR004044">
    <property type="entry name" value="KH_dom_type_2"/>
</dbReference>
<feature type="region of interest" description="KHa" evidence="12">
    <location>
        <begin position="5"/>
        <end position="72"/>
    </location>
</feature>
<dbReference type="RefSeq" id="WP_129069249.1">
    <property type="nucleotide sequence ID" value="NZ_RDFA01000004.1"/>
</dbReference>
<evidence type="ECO:0000256" key="2">
    <source>
        <dbReference type="ARBA" id="ARBA00022722"/>
    </source>
</evidence>
<accession>A0A498KU53</accession>
<feature type="domain" description="Metallo-beta-lactamase" evidence="14">
    <location>
        <begin position="194"/>
        <end position="418"/>
    </location>
</feature>
<comment type="function">
    <text evidence="12">Terminates transcription on the whole genome. Termination is linked to FttA-mediated RNA cleavage and does not require NTP hydrolysis. Cleaves endonucleolytically at the RNA exit channel of RNA polymerase (RNAP); the 5'-3' exonuclease activity of this protein degrades the nascent RNA released from RNAP.</text>
</comment>
<feature type="domain" description="Beta-Casp" evidence="15">
    <location>
        <begin position="423"/>
        <end position="548"/>
    </location>
</feature>
<protein>
    <recommendedName>
        <fullName evidence="12">Transcription termination factor FttA</fullName>
        <ecNumber evidence="12">3.1.-.-</ecNumber>
    </recommendedName>
</protein>
<keyword evidence="11" id="KW-0804">Transcription</keyword>
<dbReference type="Gene3D" id="3.30.300.20">
    <property type="match status" value="1"/>
</dbReference>
<keyword evidence="4 12" id="KW-0255">Endonuclease</keyword>
<evidence type="ECO:0000256" key="8">
    <source>
        <dbReference type="ARBA" id="ARBA00022884"/>
    </source>
</evidence>
<dbReference type="InterPro" id="IPR011108">
    <property type="entry name" value="RMMBL"/>
</dbReference>
<keyword evidence="3 12" id="KW-0479">Metal-binding</keyword>
<evidence type="ECO:0000256" key="11">
    <source>
        <dbReference type="ARBA" id="ARBA00023163"/>
    </source>
</evidence>
<comment type="subunit">
    <text evidence="12">Homodimer. Interacts with RNA polymerase (RNAP), interacts with the Spt4-Spt5 complex.</text>
</comment>
<name>A0A498KU53_9EURY</name>
<dbReference type="InterPro" id="IPR015946">
    <property type="entry name" value="KH_dom-like_a/b"/>
</dbReference>
<evidence type="ECO:0000259" key="15">
    <source>
        <dbReference type="SMART" id="SM01027"/>
    </source>
</evidence>
<dbReference type="InterPro" id="IPR009019">
    <property type="entry name" value="KH_sf_prok-type"/>
</dbReference>
<keyword evidence="6 12" id="KW-0862">Zinc</keyword>
<comment type="cofactor">
    <cofactor evidence="12">
        <name>Zn(2+)</name>
        <dbReference type="ChEBI" id="CHEBI:29105"/>
    </cofactor>
    <text evidence="12">Binds 2 Zn(2+) ions, which are required for nuclease activity.</text>
</comment>
<dbReference type="GO" id="GO:0006353">
    <property type="term" value="P:DNA-templated transcription termination"/>
    <property type="evidence" value="ECO:0007669"/>
    <property type="project" value="UniProtKB-UniRule"/>
</dbReference>
<evidence type="ECO:0000259" key="13">
    <source>
        <dbReference type="SMART" id="SM00322"/>
    </source>
</evidence>
<keyword evidence="10 12" id="KW-0238">DNA-binding</keyword>
<dbReference type="Pfam" id="PF17214">
    <property type="entry name" value="KH_TffA"/>
    <property type="match status" value="1"/>
</dbReference>
<feature type="binding site" evidence="12">
    <location>
        <position position="248"/>
    </location>
    <ligand>
        <name>Zn(2+)</name>
        <dbReference type="ChEBI" id="CHEBI:29105"/>
        <label>2</label>
    </ligand>
</feature>
<dbReference type="GO" id="GO:0008270">
    <property type="term" value="F:zinc ion binding"/>
    <property type="evidence" value="ECO:0007669"/>
    <property type="project" value="UniProtKB-UniRule"/>
</dbReference>
<keyword evidence="1 12" id="KW-0806">Transcription termination</keyword>
<dbReference type="Pfam" id="PF07650">
    <property type="entry name" value="KH_2"/>
    <property type="match status" value="1"/>
</dbReference>
<comment type="caution">
    <text evidence="12">Lacks conserved residue(s) required for the propagation of feature annotation.</text>
</comment>
<feature type="domain" description="K Homology" evidence="13">
    <location>
        <begin position="98"/>
        <end position="165"/>
    </location>
</feature>
<dbReference type="AlphaFoldDB" id="A0A498KU53"/>
<keyword evidence="8 12" id="KW-0694">RNA-binding</keyword>
<evidence type="ECO:0000259" key="14">
    <source>
        <dbReference type="SMART" id="SM00849"/>
    </source>
</evidence>
<dbReference type="SMART" id="SM00849">
    <property type="entry name" value="Lactamase_B"/>
    <property type="match status" value="1"/>
</dbReference>
<dbReference type="Pfam" id="PF10996">
    <property type="entry name" value="Beta-Casp"/>
    <property type="match status" value="1"/>
</dbReference>
<dbReference type="HAMAP" id="MF_00870">
    <property type="entry name" value="FttA"/>
    <property type="match status" value="1"/>
</dbReference>
<reference evidence="16 17" key="1">
    <citation type="submission" date="2019-01" db="EMBL/GenBank/DDBJ databases">
        <title>Halorientalis sp. F13-25 a new haloarchaeum isolated from hypersaline water.</title>
        <authorList>
            <person name="Ana D.-V."/>
            <person name="Cristina S.-P."/>
            <person name="Antonio V."/>
        </authorList>
    </citation>
    <scope>NUCLEOTIDE SEQUENCE [LARGE SCALE GENOMIC DNA]</scope>
    <source>
        <strain evidence="16 17">F13-25</strain>
    </source>
</reference>
<organism evidence="16 17">
    <name type="scientific">Halorientalis pallida</name>
    <dbReference type="NCBI Taxonomy" id="2479928"/>
    <lineage>
        <taxon>Archaea</taxon>
        <taxon>Methanobacteriati</taxon>
        <taxon>Methanobacteriota</taxon>
        <taxon>Stenosarchaea group</taxon>
        <taxon>Halobacteria</taxon>
        <taxon>Halobacteriales</taxon>
        <taxon>Haloarculaceae</taxon>
        <taxon>Halorientalis</taxon>
    </lineage>
</organism>
<dbReference type="CDD" id="cd22532">
    <property type="entry name" value="KH-II_CPSF_arch_rpt1"/>
    <property type="match status" value="1"/>
</dbReference>
<dbReference type="InterPro" id="IPR001279">
    <property type="entry name" value="Metallo-B-lactamas"/>
</dbReference>
<dbReference type="InterPro" id="IPR036866">
    <property type="entry name" value="RibonucZ/Hydroxyglut_hydro"/>
</dbReference>
<evidence type="ECO:0000256" key="1">
    <source>
        <dbReference type="ARBA" id="ARBA00022472"/>
    </source>
</evidence>
<evidence type="ECO:0000313" key="16">
    <source>
        <dbReference type="EMBL" id="RXK48410.1"/>
    </source>
</evidence>
<dbReference type="CDD" id="cd02410">
    <property type="entry name" value="KH-II_CPSF_arch_rpt2"/>
    <property type="match status" value="1"/>
</dbReference>
<feature type="binding site" evidence="12">
    <location>
        <position position="249"/>
    </location>
    <ligand>
        <name>Zn(2+)</name>
        <dbReference type="ChEBI" id="CHEBI:29105"/>
        <label>2</label>
    </ligand>
</feature>
<dbReference type="EMBL" id="RDFA01000004">
    <property type="protein sequence ID" value="RXK48410.1"/>
    <property type="molecule type" value="Genomic_DNA"/>
</dbReference>
<evidence type="ECO:0000256" key="12">
    <source>
        <dbReference type="HAMAP-Rule" id="MF_00870"/>
    </source>
</evidence>
<dbReference type="InterPro" id="IPR022712">
    <property type="entry name" value="Beta_Casp"/>
</dbReference>
<evidence type="ECO:0000256" key="9">
    <source>
        <dbReference type="ARBA" id="ARBA00023015"/>
    </source>
</evidence>
<evidence type="ECO:0000256" key="4">
    <source>
        <dbReference type="ARBA" id="ARBA00022759"/>
    </source>
</evidence>
<dbReference type="InterPro" id="IPR033769">
    <property type="entry name" value="TffA_KH"/>
</dbReference>
<dbReference type="NCBIfam" id="TIGR03675">
    <property type="entry name" value="arCOG00543"/>
    <property type="match status" value="1"/>
</dbReference>
<dbReference type="PANTHER" id="PTHR11203:SF51">
    <property type="entry name" value="CLEAVAGE AND POLYADENYLATION SPECIFICITY FACTOR"/>
    <property type="match status" value="1"/>
</dbReference>
<dbReference type="EC" id="3.1.-.-" evidence="12"/>
<dbReference type="PANTHER" id="PTHR11203">
    <property type="entry name" value="CLEAVAGE AND POLYADENYLATION SPECIFICITY FACTOR FAMILY MEMBER"/>
    <property type="match status" value="1"/>
</dbReference>
<feature type="region of interest" description="Metallo-beta-lactamase C-terminus" evidence="12">
    <location>
        <begin position="583"/>
        <end position="641"/>
    </location>
</feature>